<dbReference type="Gene3D" id="1.25.40.20">
    <property type="entry name" value="Ankyrin repeat-containing domain"/>
    <property type="match status" value="1"/>
</dbReference>
<dbReference type="InterPro" id="IPR036770">
    <property type="entry name" value="Ankyrin_rpt-contain_sf"/>
</dbReference>
<name>A0A6G6AC11_9VIRU</name>
<sequence length="294" mass="34421">MQYDTLKNDVITRVIENNVDELKDLVQNNSSGKEYIKDALILFPMFGKINMLQYLISIGLDIIEHDLLAECARSGNIELVEYILDFLARENIPLEVYQEQLNKALHSGATGYEKSNIIPILTMLINYGAYFIKGEDTIISICMNNNVEVLELFLKQNFNIMYKSVIEKAIIHNCVDIIIFYLKNDLLTNEIISVASQKDKHDIIKLVSEYNDWFDYGKYIKDKKIEKLAYIDKFICAYNYKPYKHYTIEDDLLDIQYEYDRIIIYYGVTKVASLFKPLVDKFIEFVKNEKKNVE</sequence>
<evidence type="ECO:0000313" key="1">
    <source>
        <dbReference type="EMBL" id="QID06389.1"/>
    </source>
</evidence>
<protein>
    <submittedName>
        <fullName evidence="1">Ankyrin repeat-containing protein</fullName>
    </submittedName>
</protein>
<accession>A0A6G6AC11</accession>
<reference evidence="1" key="1">
    <citation type="submission" date="2019-07" db="EMBL/GenBank/DDBJ databases">
        <title>The discovery of a new lineage B mimivirus raises questions about particles surface fibrils.</title>
        <authorList>
            <person name="Silva L.K.S."/>
            <person name="Rodrigues R.A.L."/>
            <person name="Andrade A.C.S.P."/>
            <person name="Hikida H."/>
            <person name="Andreani J."/>
            <person name="Levasseur A."/>
            <person name="La Scola B."/>
            <person name="Abrahao J.S."/>
        </authorList>
    </citation>
    <scope>NUCLEOTIDE SEQUENCE</scope>
    <source>
        <strain evidence="1">B60</strain>
    </source>
</reference>
<organism evidence="1">
    <name type="scientific">Borely moumouvirus</name>
    <dbReference type="NCBI Taxonomy" id="2712067"/>
    <lineage>
        <taxon>Viruses</taxon>
        <taxon>Varidnaviria</taxon>
        <taxon>Bamfordvirae</taxon>
        <taxon>Nucleocytoviricota</taxon>
        <taxon>Megaviricetes</taxon>
        <taxon>Imitervirales</taxon>
        <taxon>Mimiviridae</taxon>
        <taxon>Megamimivirinae</taxon>
        <taxon>Moumouvirus</taxon>
    </lineage>
</organism>
<proteinExistence type="predicted"/>
<dbReference type="SUPFAM" id="SSF48403">
    <property type="entry name" value="Ankyrin repeat"/>
    <property type="match status" value="1"/>
</dbReference>
<dbReference type="EMBL" id="MN175499">
    <property type="protein sequence ID" value="QID06389.1"/>
    <property type="molecule type" value="Genomic_DNA"/>
</dbReference>